<dbReference type="AlphaFoldDB" id="A0A1Y1RZ63"/>
<dbReference type="Proteomes" id="UP000192343">
    <property type="component" value="Unassembled WGS sequence"/>
</dbReference>
<evidence type="ECO:0000313" key="1">
    <source>
        <dbReference type="EMBL" id="ORC35932.1"/>
    </source>
</evidence>
<evidence type="ECO:0000313" key="2">
    <source>
        <dbReference type="Proteomes" id="UP000192343"/>
    </source>
</evidence>
<protein>
    <recommendedName>
        <fullName evidence="3">CARDB domain-containing protein</fullName>
    </recommendedName>
</protein>
<accession>A0A1Y1RZ63</accession>
<gene>
    <name evidence="1" type="ORF">B4O97_07640</name>
</gene>
<dbReference type="STRING" id="1963862.B4O97_07640"/>
<organism evidence="1 2">
    <name type="scientific">Marispirochaeta aestuarii</name>
    <dbReference type="NCBI Taxonomy" id="1963862"/>
    <lineage>
        <taxon>Bacteria</taxon>
        <taxon>Pseudomonadati</taxon>
        <taxon>Spirochaetota</taxon>
        <taxon>Spirochaetia</taxon>
        <taxon>Spirochaetales</taxon>
        <taxon>Spirochaetaceae</taxon>
        <taxon>Marispirochaeta</taxon>
    </lineage>
</organism>
<keyword evidence="2" id="KW-1185">Reference proteome</keyword>
<proteinExistence type="predicted"/>
<reference evidence="1 2" key="1">
    <citation type="submission" date="2017-03" db="EMBL/GenBank/DDBJ databases">
        <title>Draft Genome sequence of Marispirochaeta sp. strain JC444.</title>
        <authorList>
            <person name="Shivani Y."/>
            <person name="Subhash Y."/>
            <person name="Sasikala C."/>
            <person name="Ramana C."/>
        </authorList>
    </citation>
    <scope>NUCLEOTIDE SEQUENCE [LARGE SCALE GENOMIC DNA]</scope>
    <source>
        <strain evidence="1 2">JC444</strain>
    </source>
</reference>
<dbReference type="EMBL" id="MWQY01000007">
    <property type="protein sequence ID" value="ORC35932.1"/>
    <property type="molecule type" value="Genomic_DNA"/>
</dbReference>
<evidence type="ECO:0008006" key="3">
    <source>
        <dbReference type="Google" id="ProtNLM"/>
    </source>
</evidence>
<comment type="caution">
    <text evidence="1">The sequence shown here is derived from an EMBL/GenBank/DDBJ whole genome shotgun (WGS) entry which is preliminary data.</text>
</comment>
<name>A0A1Y1RZ63_9SPIO</name>
<sequence>MWPQAYGLPARIVQVLLLCLIVLSCQEPFFLETVVDGNLEGDEITAEEAFFDYYVMSPVVTSDPNIAGGEITGTFNLGKNGLSEGSFDIQWAVYTSKNNLNNPVLLTQGEALLTDVPATVSFSGNWPVSAAGYYVIVEINYSDYDTSNNKNNSGPYSVGN</sequence>